<feature type="transmembrane region" description="Helical" evidence="1">
    <location>
        <begin position="61"/>
        <end position="79"/>
    </location>
</feature>
<protein>
    <recommendedName>
        <fullName evidence="2">YrhK domain-containing protein</fullName>
    </recommendedName>
</protein>
<feature type="transmembrane region" description="Helical" evidence="1">
    <location>
        <begin position="36"/>
        <end position="55"/>
    </location>
</feature>
<sequence length="102" mass="11492">MTGMNQYSDPSSSTPLVLRIGHEELLVRRRYEALSIVNDILVALWFAAGSVLFFWESTSTTGTWLFLVGSIELAVRPVIRLSRQLHLRRMHTGSPGESAQDF</sequence>
<keyword evidence="1" id="KW-0812">Transmembrane</keyword>
<dbReference type="Pfam" id="PF14145">
    <property type="entry name" value="YrhK"/>
    <property type="match status" value="1"/>
</dbReference>
<organism evidence="3 4">
    <name type="scientific">Actinopolyspora mortivallis</name>
    <dbReference type="NCBI Taxonomy" id="33906"/>
    <lineage>
        <taxon>Bacteria</taxon>
        <taxon>Bacillati</taxon>
        <taxon>Actinomycetota</taxon>
        <taxon>Actinomycetes</taxon>
        <taxon>Actinopolysporales</taxon>
        <taxon>Actinopolysporaceae</taxon>
        <taxon>Actinopolyspora</taxon>
    </lineage>
</organism>
<dbReference type="InParanoid" id="A0A2T0GXC7"/>
<accession>A0A2T0GXC7</accession>
<dbReference type="STRING" id="1050202.GCA_000384035_03050"/>
<gene>
    <name evidence="3" type="ORF">CEP50_08740</name>
</gene>
<evidence type="ECO:0000259" key="2">
    <source>
        <dbReference type="Pfam" id="PF14145"/>
    </source>
</evidence>
<dbReference type="RefSeq" id="WP_106113494.1">
    <property type="nucleotide sequence ID" value="NZ_PVSR01000010.1"/>
</dbReference>
<dbReference type="Proteomes" id="UP000239352">
    <property type="component" value="Unassembled WGS sequence"/>
</dbReference>
<name>A0A2T0GXC7_ACTMO</name>
<dbReference type="EMBL" id="PVSR01000010">
    <property type="protein sequence ID" value="PRW63754.1"/>
    <property type="molecule type" value="Genomic_DNA"/>
</dbReference>
<evidence type="ECO:0000313" key="4">
    <source>
        <dbReference type="Proteomes" id="UP000239352"/>
    </source>
</evidence>
<reference evidence="3 4" key="1">
    <citation type="submission" date="2018-03" db="EMBL/GenBank/DDBJ databases">
        <title>Actinopolyspora mortivallis from Sahara, screening for active biomolecules.</title>
        <authorList>
            <person name="Selama O."/>
            <person name="Wellington E.M.H."/>
            <person name="Hacene H."/>
        </authorList>
    </citation>
    <scope>NUCLEOTIDE SEQUENCE [LARGE SCALE GENOMIC DNA]</scope>
    <source>
        <strain evidence="3 4">M5A</strain>
    </source>
</reference>
<keyword evidence="1" id="KW-0472">Membrane</keyword>
<dbReference type="InterPro" id="IPR025424">
    <property type="entry name" value="YrhK_domain"/>
</dbReference>
<feature type="domain" description="YrhK" evidence="2">
    <location>
        <begin position="29"/>
        <end position="84"/>
    </location>
</feature>
<evidence type="ECO:0000256" key="1">
    <source>
        <dbReference type="SAM" id="Phobius"/>
    </source>
</evidence>
<keyword evidence="1" id="KW-1133">Transmembrane helix</keyword>
<dbReference type="AlphaFoldDB" id="A0A2T0GXC7"/>
<keyword evidence="4" id="KW-1185">Reference proteome</keyword>
<evidence type="ECO:0000313" key="3">
    <source>
        <dbReference type="EMBL" id="PRW63754.1"/>
    </source>
</evidence>
<comment type="caution">
    <text evidence="3">The sequence shown here is derived from an EMBL/GenBank/DDBJ whole genome shotgun (WGS) entry which is preliminary data.</text>
</comment>
<proteinExistence type="predicted"/>